<dbReference type="GO" id="GO:0016787">
    <property type="term" value="F:hydrolase activity"/>
    <property type="evidence" value="ECO:0007669"/>
    <property type="project" value="UniProtKB-KW"/>
</dbReference>
<dbReference type="PANTHER" id="PTHR46233">
    <property type="entry name" value="HYDROXYACYLGLUTATHIONE HYDROLASE GLOC"/>
    <property type="match status" value="1"/>
</dbReference>
<dbReference type="SMART" id="SM00849">
    <property type="entry name" value="Lactamase_B"/>
    <property type="match status" value="1"/>
</dbReference>
<organism evidence="6 7">
    <name type="scientific">Spiroplasma monobiae MQ-1</name>
    <dbReference type="NCBI Taxonomy" id="1336748"/>
    <lineage>
        <taxon>Bacteria</taxon>
        <taxon>Bacillati</taxon>
        <taxon>Mycoplasmatota</taxon>
        <taxon>Mollicutes</taxon>
        <taxon>Entomoplasmatales</taxon>
        <taxon>Spiroplasmataceae</taxon>
        <taxon>Spiroplasma</taxon>
    </lineage>
</organism>
<name>A0A2K9LTU7_SPISQ</name>
<accession>A0A2K9LTU7</accession>
<dbReference type="InterPro" id="IPR036866">
    <property type="entry name" value="RibonucZ/Hydroxyglut_hydro"/>
</dbReference>
<sequence>MKKELKTFKYASMNEANSYLLINKENKKAILIDGGYQQETILAYLINYNLELTDILITHFHHDHTVGLDKLAIKTKAIIHIHEKDYPFLLDKRINGSQYGHNINFEDGSIKYDLFNDLKEIVLNNFEIQIIPKGGHSKGTTFYQVDKEHLFIGDTLFINGFGYHKKMFQNSEHPLKLMFELTCDDKIFFESIKSIGKEYFNYKLYPGHWESGFKLVDITKQEDHPYNKL</sequence>
<keyword evidence="4" id="KW-0862">Zinc</keyword>
<dbReference type="AlphaFoldDB" id="A0A2K9LTU7"/>
<dbReference type="KEGG" id="smoo:SMONO_v1c02160"/>
<dbReference type="PANTHER" id="PTHR46233:SF3">
    <property type="entry name" value="HYDROXYACYLGLUTATHIONE HYDROLASE GLOC"/>
    <property type="match status" value="1"/>
</dbReference>
<protein>
    <submittedName>
        <fullName evidence="6">Beta-lactamase</fullName>
    </submittedName>
</protein>
<dbReference type="CDD" id="cd06262">
    <property type="entry name" value="metallo-hydrolase-like_MBL-fold"/>
    <property type="match status" value="1"/>
</dbReference>
<evidence type="ECO:0000259" key="5">
    <source>
        <dbReference type="SMART" id="SM00849"/>
    </source>
</evidence>
<dbReference type="SUPFAM" id="SSF56281">
    <property type="entry name" value="Metallo-hydrolase/oxidoreductase"/>
    <property type="match status" value="1"/>
</dbReference>
<dbReference type="Gene3D" id="3.60.15.10">
    <property type="entry name" value="Ribonuclease Z/Hydroxyacylglutathione hydrolase-like"/>
    <property type="match status" value="1"/>
</dbReference>
<feature type="domain" description="Metallo-beta-lactamase" evidence="5">
    <location>
        <begin position="15"/>
        <end position="208"/>
    </location>
</feature>
<keyword evidence="3" id="KW-0378">Hydrolase</keyword>
<evidence type="ECO:0000313" key="7">
    <source>
        <dbReference type="Proteomes" id="UP000234790"/>
    </source>
</evidence>
<dbReference type="EMBL" id="CP025543">
    <property type="protein sequence ID" value="AUM62467.1"/>
    <property type="molecule type" value="Genomic_DNA"/>
</dbReference>
<evidence type="ECO:0000313" key="6">
    <source>
        <dbReference type="EMBL" id="AUM62467.1"/>
    </source>
</evidence>
<evidence type="ECO:0000256" key="1">
    <source>
        <dbReference type="ARBA" id="ARBA00001947"/>
    </source>
</evidence>
<proteinExistence type="predicted"/>
<keyword evidence="2" id="KW-0479">Metal-binding</keyword>
<dbReference type="Pfam" id="PF00753">
    <property type="entry name" value="Lactamase_B"/>
    <property type="match status" value="1"/>
</dbReference>
<evidence type="ECO:0000256" key="2">
    <source>
        <dbReference type="ARBA" id="ARBA00022723"/>
    </source>
</evidence>
<gene>
    <name evidence="6" type="ORF">SMONO_v1c02160</name>
</gene>
<dbReference type="Proteomes" id="UP000234790">
    <property type="component" value="Chromosome"/>
</dbReference>
<dbReference type="InterPro" id="IPR051453">
    <property type="entry name" value="MBL_Glyoxalase_II"/>
</dbReference>
<dbReference type="RefSeq" id="WP_101780518.1">
    <property type="nucleotide sequence ID" value="NZ_CP025543.1"/>
</dbReference>
<evidence type="ECO:0000256" key="4">
    <source>
        <dbReference type="ARBA" id="ARBA00022833"/>
    </source>
</evidence>
<dbReference type="InterPro" id="IPR001279">
    <property type="entry name" value="Metallo-B-lactamas"/>
</dbReference>
<evidence type="ECO:0000256" key="3">
    <source>
        <dbReference type="ARBA" id="ARBA00022801"/>
    </source>
</evidence>
<comment type="cofactor">
    <cofactor evidence="1">
        <name>Zn(2+)</name>
        <dbReference type="ChEBI" id="CHEBI:29105"/>
    </cofactor>
</comment>
<dbReference type="OrthoDB" id="9802248at2"/>
<keyword evidence="7" id="KW-1185">Reference proteome</keyword>
<dbReference type="GO" id="GO:0046872">
    <property type="term" value="F:metal ion binding"/>
    <property type="evidence" value="ECO:0007669"/>
    <property type="project" value="UniProtKB-KW"/>
</dbReference>
<reference evidence="6 7" key="1">
    <citation type="submission" date="2017-12" db="EMBL/GenBank/DDBJ databases">
        <title>Complete genome sequence of Spiroplasma monobiae MQ-1 (ATCC 33825).</title>
        <authorList>
            <person name="Tsai Y.-M."/>
            <person name="Lo W.-S."/>
            <person name="Wu P.-S."/>
            <person name="Cho S.-T."/>
            <person name="Kuo C.-H."/>
        </authorList>
    </citation>
    <scope>NUCLEOTIDE SEQUENCE [LARGE SCALE GENOMIC DNA]</scope>
    <source>
        <strain evidence="6 7">MQ-1</strain>
    </source>
</reference>